<evidence type="ECO:0000313" key="2">
    <source>
        <dbReference type="EMBL" id="KOM36385.1"/>
    </source>
</evidence>
<proteinExistence type="predicted"/>
<dbReference type="Gramene" id="KOM36385">
    <property type="protein sequence ID" value="KOM36385"/>
    <property type="gene ID" value="LR48_Vigan02g253500"/>
</dbReference>
<accession>A0A0L9U0R5</accession>
<gene>
    <name evidence="2" type="ORF">LR48_Vigan02g253500</name>
</gene>
<dbReference type="AlphaFoldDB" id="A0A0L9U0R5"/>
<dbReference type="Proteomes" id="UP000053144">
    <property type="component" value="Chromosome 2"/>
</dbReference>
<protein>
    <submittedName>
        <fullName evidence="2">Uncharacterized protein</fullName>
    </submittedName>
</protein>
<feature type="region of interest" description="Disordered" evidence="1">
    <location>
        <begin position="97"/>
        <end position="120"/>
    </location>
</feature>
<name>A0A0L9U0R5_PHAAN</name>
<evidence type="ECO:0000256" key="1">
    <source>
        <dbReference type="SAM" id="MobiDB-lite"/>
    </source>
</evidence>
<sequence length="148" mass="16301">MVALKRAYADVILNTMKESAGRRFMECHGARVDGAEQWTLAAVCFVEMGILGRAESEEGETSPHDSDLLSRTTSVVTILDCGSRRLGSLRRRLVEEPESFSRARRKVKEGEIDATTDNGPGGDWCRRRRLGLSERSGTAAGPMEARLC</sequence>
<reference evidence="3" key="1">
    <citation type="journal article" date="2015" name="Proc. Natl. Acad. Sci. U.S.A.">
        <title>Genome sequencing of adzuki bean (Vigna angularis) provides insight into high starch and low fat accumulation and domestication.</title>
        <authorList>
            <person name="Yang K."/>
            <person name="Tian Z."/>
            <person name="Chen C."/>
            <person name="Luo L."/>
            <person name="Zhao B."/>
            <person name="Wang Z."/>
            <person name="Yu L."/>
            <person name="Li Y."/>
            <person name="Sun Y."/>
            <person name="Li W."/>
            <person name="Chen Y."/>
            <person name="Li Y."/>
            <person name="Zhang Y."/>
            <person name="Ai D."/>
            <person name="Zhao J."/>
            <person name="Shang C."/>
            <person name="Ma Y."/>
            <person name="Wu B."/>
            <person name="Wang M."/>
            <person name="Gao L."/>
            <person name="Sun D."/>
            <person name="Zhang P."/>
            <person name="Guo F."/>
            <person name="Wang W."/>
            <person name="Li Y."/>
            <person name="Wang J."/>
            <person name="Varshney R.K."/>
            <person name="Wang J."/>
            <person name="Ling H.Q."/>
            <person name="Wan P."/>
        </authorList>
    </citation>
    <scope>NUCLEOTIDE SEQUENCE</scope>
    <source>
        <strain evidence="3">cv. Jingnong 6</strain>
    </source>
</reference>
<dbReference type="EMBL" id="CM003372">
    <property type="protein sequence ID" value="KOM36385.1"/>
    <property type="molecule type" value="Genomic_DNA"/>
</dbReference>
<evidence type="ECO:0000313" key="3">
    <source>
        <dbReference type="Proteomes" id="UP000053144"/>
    </source>
</evidence>
<organism evidence="2 3">
    <name type="scientific">Phaseolus angularis</name>
    <name type="common">Azuki bean</name>
    <name type="synonym">Vigna angularis</name>
    <dbReference type="NCBI Taxonomy" id="3914"/>
    <lineage>
        <taxon>Eukaryota</taxon>
        <taxon>Viridiplantae</taxon>
        <taxon>Streptophyta</taxon>
        <taxon>Embryophyta</taxon>
        <taxon>Tracheophyta</taxon>
        <taxon>Spermatophyta</taxon>
        <taxon>Magnoliopsida</taxon>
        <taxon>eudicotyledons</taxon>
        <taxon>Gunneridae</taxon>
        <taxon>Pentapetalae</taxon>
        <taxon>rosids</taxon>
        <taxon>fabids</taxon>
        <taxon>Fabales</taxon>
        <taxon>Fabaceae</taxon>
        <taxon>Papilionoideae</taxon>
        <taxon>50 kb inversion clade</taxon>
        <taxon>NPAAA clade</taxon>
        <taxon>indigoferoid/millettioid clade</taxon>
        <taxon>Phaseoleae</taxon>
        <taxon>Vigna</taxon>
    </lineage>
</organism>